<reference evidence="1" key="1">
    <citation type="submission" date="2022-06" db="EMBL/GenBank/DDBJ databases">
        <title>Alkalimarinus sp. nov., isolated from gut of a Alitta virens.</title>
        <authorList>
            <person name="Yang A.I."/>
            <person name="Shin N.-R."/>
        </authorList>
    </citation>
    <scope>NUCLEOTIDE SEQUENCE</scope>
    <source>
        <strain evidence="1">A2M4</strain>
    </source>
</reference>
<accession>A0ABY6N5K8</accession>
<evidence type="ECO:0000313" key="1">
    <source>
        <dbReference type="EMBL" id="UZE97267.1"/>
    </source>
</evidence>
<proteinExistence type="predicted"/>
<dbReference type="Proteomes" id="UP001163739">
    <property type="component" value="Chromosome"/>
</dbReference>
<gene>
    <name evidence="1" type="ORF">NKI27_05820</name>
</gene>
<organism evidence="1 2">
    <name type="scientific">Alkalimarinus alittae</name>
    <dbReference type="NCBI Taxonomy" id="2961619"/>
    <lineage>
        <taxon>Bacteria</taxon>
        <taxon>Pseudomonadati</taxon>
        <taxon>Pseudomonadota</taxon>
        <taxon>Gammaproteobacteria</taxon>
        <taxon>Alteromonadales</taxon>
        <taxon>Alteromonadaceae</taxon>
        <taxon>Alkalimarinus</taxon>
    </lineage>
</organism>
<name>A0ABY6N5K8_9ALTE</name>
<dbReference type="EMBL" id="CP100390">
    <property type="protein sequence ID" value="UZE97267.1"/>
    <property type="molecule type" value="Genomic_DNA"/>
</dbReference>
<dbReference type="RefSeq" id="WP_265048746.1">
    <property type="nucleotide sequence ID" value="NZ_CP100390.1"/>
</dbReference>
<keyword evidence="2" id="KW-1185">Reference proteome</keyword>
<evidence type="ECO:0000313" key="2">
    <source>
        <dbReference type="Proteomes" id="UP001163739"/>
    </source>
</evidence>
<sequence length="53" mass="6190">MPAQPKALTHQVNAHGTKIRHMTVYTKEFVTELSFQFVENSWVPFKRVVHSVH</sequence>
<protein>
    <submittedName>
        <fullName evidence="1">Uncharacterized protein</fullName>
    </submittedName>
</protein>